<dbReference type="Gene3D" id="2.40.37.10">
    <property type="entry name" value="Lyase, Ornithine Decarboxylase, Chain A, domain 1"/>
    <property type="match status" value="1"/>
</dbReference>
<dbReference type="Gene3D" id="3.20.20.10">
    <property type="entry name" value="Alanine racemase"/>
    <property type="match status" value="1"/>
</dbReference>
<evidence type="ECO:0000313" key="6">
    <source>
        <dbReference type="EMBL" id="MFC7617882.1"/>
    </source>
</evidence>
<feature type="modified residue" description="N6-(pyridoxal phosphate)lysine" evidence="4">
    <location>
        <position position="36"/>
    </location>
</feature>
<dbReference type="Pfam" id="PF01168">
    <property type="entry name" value="Ala_racemase_N"/>
    <property type="match status" value="1"/>
</dbReference>
<dbReference type="HAMAP" id="MF_01201">
    <property type="entry name" value="Ala_racemase"/>
    <property type="match status" value="1"/>
</dbReference>
<comment type="function">
    <text evidence="4">Catalyzes the interconversion of L-alanine and D-alanine. May also act on other amino acids.</text>
</comment>
<dbReference type="SUPFAM" id="SSF51419">
    <property type="entry name" value="PLP-binding barrel"/>
    <property type="match status" value="1"/>
</dbReference>
<feature type="domain" description="Alanine racemase C-terminal" evidence="5">
    <location>
        <begin position="227"/>
        <end position="354"/>
    </location>
</feature>
<comment type="cofactor">
    <cofactor evidence="1 4">
        <name>pyridoxal 5'-phosphate</name>
        <dbReference type="ChEBI" id="CHEBI:597326"/>
    </cofactor>
</comment>
<dbReference type="EMBL" id="JBHTEY010000004">
    <property type="protein sequence ID" value="MFC7617882.1"/>
    <property type="molecule type" value="Genomic_DNA"/>
</dbReference>
<dbReference type="NCBIfam" id="TIGR00492">
    <property type="entry name" value="alr"/>
    <property type="match status" value="1"/>
</dbReference>
<dbReference type="InterPro" id="IPR009006">
    <property type="entry name" value="Ala_racemase/Decarboxylase_C"/>
</dbReference>
<name>A0ABW2TYA7_9PSEU</name>
<dbReference type="Proteomes" id="UP001596512">
    <property type="component" value="Unassembled WGS sequence"/>
</dbReference>
<dbReference type="InterPro" id="IPR011079">
    <property type="entry name" value="Ala_racemase_C"/>
</dbReference>
<dbReference type="SUPFAM" id="SSF50621">
    <property type="entry name" value="Alanine racemase C-terminal domain-like"/>
    <property type="match status" value="1"/>
</dbReference>
<keyword evidence="2 4" id="KW-0663">Pyridoxal phosphate</keyword>
<organism evidence="6 7">
    <name type="scientific">Actinokineospora soli</name>
    <dbReference type="NCBI Taxonomy" id="1048753"/>
    <lineage>
        <taxon>Bacteria</taxon>
        <taxon>Bacillati</taxon>
        <taxon>Actinomycetota</taxon>
        <taxon>Actinomycetes</taxon>
        <taxon>Pseudonocardiales</taxon>
        <taxon>Pseudonocardiaceae</taxon>
        <taxon>Actinokineospora</taxon>
    </lineage>
</organism>
<evidence type="ECO:0000259" key="5">
    <source>
        <dbReference type="SMART" id="SM01005"/>
    </source>
</evidence>
<feature type="active site" description="Proton acceptor; specific for L-alanine" evidence="4">
    <location>
        <position position="248"/>
    </location>
</feature>
<evidence type="ECO:0000256" key="2">
    <source>
        <dbReference type="ARBA" id="ARBA00022898"/>
    </source>
</evidence>
<proteinExistence type="inferred from homology"/>
<keyword evidence="3 4" id="KW-0413">Isomerase</keyword>
<accession>A0ABW2TYA7</accession>
<dbReference type="PANTHER" id="PTHR30511">
    <property type="entry name" value="ALANINE RACEMASE"/>
    <property type="match status" value="1"/>
</dbReference>
<dbReference type="InterPro" id="IPR000821">
    <property type="entry name" value="Ala_racemase"/>
</dbReference>
<comment type="pathway">
    <text evidence="4">Amino-acid biosynthesis; D-alanine biosynthesis; D-alanine from L-alanine: step 1/1.</text>
</comment>
<comment type="catalytic activity">
    <reaction evidence="4">
        <text>L-alanine = D-alanine</text>
        <dbReference type="Rhea" id="RHEA:20249"/>
        <dbReference type="ChEBI" id="CHEBI:57416"/>
        <dbReference type="ChEBI" id="CHEBI:57972"/>
        <dbReference type="EC" id="5.1.1.1"/>
    </reaction>
</comment>
<sequence>MAEPRAEVLVDLDAVRSNVARLAALAGPAETMVVVKADGYGHGAVPVAEAALQGGATWLGTAALSEALDLREAGISAPILCWLDPVGTDYRPAVEAGIDLSVSSVEQLRAVGDARVHLKIDTGLSRGGCPQSRWPELVRAAADSDVHAIWSHLACADEPGHPSVDAQAKRFAVAYEEALAAGLSPRRHLANSAATLTRPDLHFDMVRVGIATYGLNPVPGGEKLLPAMAFRSSVVSVKPLPAGESVSYGHSWTAAGDTWVALVPVGYADGVPRLLSNRMSVLLGGERRPVRGRVCMDQIVVECPPDTRPGDEVVLFGPGTRGEPTATEWADAIGTIDYEIVTGMYRPRVTRTYLGRR</sequence>
<feature type="active site" description="Proton acceptor; specific for D-alanine" evidence="4">
    <location>
        <position position="36"/>
    </location>
</feature>
<dbReference type="InterPro" id="IPR001608">
    <property type="entry name" value="Ala_racemase_N"/>
</dbReference>
<comment type="similarity">
    <text evidence="4">Belongs to the alanine racemase family.</text>
</comment>
<reference evidence="7" key="1">
    <citation type="journal article" date="2019" name="Int. J. Syst. Evol. Microbiol.">
        <title>The Global Catalogue of Microorganisms (GCM) 10K type strain sequencing project: providing services to taxonomists for standard genome sequencing and annotation.</title>
        <authorList>
            <consortium name="The Broad Institute Genomics Platform"/>
            <consortium name="The Broad Institute Genome Sequencing Center for Infectious Disease"/>
            <person name="Wu L."/>
            <person name="Ma J."/>
        </authorList>
    </citation>
    <scope>NUCLEOTIDE SEQUENCE [LARGE SCALE GENOMIC DNA]</scope>
    <source>
        <strain evidence="7">JCM 17695</strain>
    </source>
</reference>
<gene>
    <name evidence="6" type="primary">alr</name>
    <name evidence="6" type="ORF">ACFQV2_35230</name>
</gene>
<dbReference type="EC" id="5.1.1.1" evidence="4"/>
<feature type="binding site" evidence="4">
    <location>
        <position position="126"/>
    </location>
    <ligand>
        <name>substrate</name>
    </ligand>
</feature>
<keyword evidence="7" id="KW-1185">Reference proteome</keyword>
<dbReference type="SMART" id="SM01005">
    <property type="entry name" value="Ala_racemase_C"/>
    <property type="match status" value="1"/>
</dbReference>
<comment type="caution">
    <text evidence="6">The sequence shown here is derived from an EMBL/GenBank/DDBJ whole genome shotgun (WGS) entry which is preliminary data.</text>
</comment>
<evidence type="ECO:0000256" key="1">
    <source>
        <dbReference type="ARBA" id="ARBA00001933"/>
    </source>
</evidence>
<feature type="binding site" evidence="4">
    <location>
        <position position="296"/>
    </location>
    <ligand>
        <name>substrate</name>
    </ligand>
</feature>
<dbReference type="PANTHER" id="PTHR30511:SF0">
    <property type="entry name" value="ALANINE RACEMASE, CATABOLIC-RELATED"/>
    <property type="match status" value="1"/>
</dbReference>
<dbReference type="PROSITE" id="PS00395">
    <property type="entry name" value="ALANINE_RACEMASE"/>
    <property type="match status" value="1"/>
</dbReference>
<dbReference type="PRINTS" id="PR00992">
    <property type="entry name" value="ALARACEMASE"/>
</dbReference>
<protein>
    <recommendedName>
        <fullName evidence="4">Alanine racemase</fullName>
        <ecNumber evidence="4">5.1.1.1</ecNumber>
    </recommendedName>
</protein>
<evidence type="ECO:0000256" key="3">
    <source>
        <dbReference type="ARBA" id="ARBA00023235"/>
    </source>
</evidence>
<dbReference type="CDD" id="cd00430">
    <property type="entry name" value="PLPDE_III_AR"/>
    <property type="match status" value="1"/>
</dbReference>
<dbReference type="GO" id="GO:0008784">
    <property type="term" value="F:alanine racemase activity"/>
    <property type="evidence" value="ECO:0007669"/>
    <property type="project" value="UniProtKB-EC"/>
</dbReference>
<evidence type="ECO:0000256" key="4">
    <source>
        <dbReference type="HAMAP-Rule" id="MF_01201"/>
    </source>
</evidence>
<dbReference type="InterPro" id="IPR020622">
    <property type="entry name" value="Ala_racemase_pyridoxalP-BS"/>
</dbReference>
<dbReference type="InterPro" id="IPR029066">
    <property type="entry name" value="PLP-binding_barrel"/>
</dbReference>
<evidence type="ECO:0000313" key="7">
    <source>
        <dbReference type="Proteomes" id="UP001596512"/>
    </source>
</evidence>
<dbReference type="Pfam" id="PF00842">
    <property type="entry name" value="Ala_racemase_C"/>
    <property type="match status" value="1"/>
</dbReference>